<dbReference type="AlphaFoldDB" id="A0A4U8S942"/>
<feature type="chain" id="PRO_5020952262" evidence="1">
    <location>
        <begin position="33"/>
        <end position="296"/>
    </location>
</feature>
<accession>A0A4U8S942</accession>
<reference evidence="2 3" key="1">
    <citation type="journal article" date="2014" name="Genome Announc.">
        <title>Draft genome sequences of eight enterohepatic helicobacter species isolated from both laboratory and wild rodents.</title>
        <authorList>
            <person name="Sheh A."/>
            <person name="Shen Z."/>
            <person name="Fox J.G."/>
        </authorList>
    </citation>
    <scope>NUCLEOTIDE SEQUENCE [LARGE SCALE GENOMIC DNA]</scope>
    <source>
        <strain evidence="2 3">ATCC 700114</strain>
    </source>
</reference>
<keyword evidence="1" id="KW-0732">Signal</keyword>
<name>A0A4U8S942_9HELI</name>
<dbReference type="SUPFAM" id="SSF55144">
    <property type="entry name" value="LigT-like"/>
    <property type="match status" value="1"/>
</dbReference>
<proteinExistence type="predicted"/>
<comment type="caution">
    <text evidence="2">The sequence shown here is derived from an EMBL/GenBank/DDBJ whole genome shotgun (WGS) entry which is preliminary data.</text>
</comment>
<protein>
    <submittedName>
        <fullName evidence="2">Uncharacterized protein</fullName>
    </submittedName>
</protein>
<dbReference type="RefSeq" id="WP_034345800.1">
    <property type="nucleotide sequence ID" value="NZ_FZNG01000024.1"/>
</dbReference>
<dbReference type="InterPro" id="IPR009097">
    <property type="entry name" value="Cyclic_Pdiesterase"/>
</dbReference>
<organism evidence="2 3">
    <name type="scientific">Helicobacter trogontum</name>
    <dbReference type="NCBI Taxonomy" id="50960"/>
    <lineage>
        <taxon>Bacteria</taxon>
        <taxon>Pseudomonadati</taxon>
        <taxon>Campylobacterota</taxon>
        <taxon>Epsilonproteobacteria</taxon>
        <taxon>Campylobacterales</taxon>
        <taxon>Helicobacteraceae</taxon>
        <taxon>Helicobacter</taxon>
    </lineage>
</organism>
<dbReference type="OrthoDB" id="5322684at2"/>
<dbReference type="Proteomes" id="UP000029878">
    <property type="component" value="Unassembled WGS sequence"/>
</dbReference>
<evidence type="ECO:0000256" key="1">
    <source>
        <dbReference type="SAM" id="SignalP"/>
    </source>
</evidence>
<sequence length="296" mass="33318">MRKNTCINHRLFQNLIVCCLAMCILFKGNIFANEIDNSSLNSKTLGTHYKTYGLVFIVPHETSDSPIAKLNAIIGGMLNEKLITYGITDALLRKNIPHITVLHLHTNDTTLPEKMLRFMPKPPKPFTLTLSGFSLIKASKNAKMPWWFDINVVKDSALESIMQYNFQATKALTPLRNSPLPRVSGPIYADSSKEAQDQIRELGVSGLNRIVNGKEERMHRPHVTLSYSMQELPIKLEHELLALASEFNNILDKGIKAEFKTISIVELGIAGNVMREIYRIDLSSGKVMDIAKELQK</sequence>
<dbReference type="EMBL" id="JRPL02000021">
    <property type="protein sequence ID" value="TLD82469.1"/>
    <property type="molecule type" value="Genomic_DNA"/>
</dbReference>
<feature type="signal peptide" evidence="1">
    <location>
        <begin position="1"/>
        <end position="32"/>
    </location>
</feature>
<evidence type="ECO:0000313" key="2">
    <source>
        <dbReference type="EMBL" id="TLD82469.1"/>
    </source>
</evidence>
<evidence type="ECO:0000313" key="3">
    <source>
        <dbReference type="Proteomes" id="UP000029878"/>
    </source>
</evidence>
<gene>
    <name evidence="2" type="ORF">LS81_008015</name>
</gene>